<dbReference type="Gene3D" id="3.30.1050.10">
    <property type="entry name" value="SCP2 sterol-binding domain"/>
    <property type="match status" value="1"/>
</dbReference>
<comment type="similarity">
    <text evidence="1">Belongs to the UbiJ family.</text>
</comment>
<dbReference type="InterPro" id="IPR003033">
    <property type="entry name" value="SCP2_sterol-bd_dom"/>
</dbReference>
<dbReference type="AlphaFoldDB" id="A0A420XG98"/>
<gene>
    <name evidence="1" type="primary">ubiJ</name>
    <name evidence="3" type="ORF">DES31_1217</name>
</gene>
<dbReference type="PANTHER" id="PTHR38693">
    <property type="entry name" value="UBIQUINONE BIOSYNTHESIS PROTEIN UBIJ"/>
    <property type="match status" value="1"/>
</dbReference>
<dbReference type="RefSeq" id="WP_121123077.1">
    <property type="nucleotide sequence ID" value="NZ_CP016604.1"/>
</dbReference>
<comment type="function">
    <text evidence="1">Required for ubiquinone (coenzyme Q) biosynthesis. Binds hydrophobic ubiquinone biosynthetic intermediates via its SCP2 domain and is essential for the stability of the Ubi complex. May constitute a docking platform where Ubi enzymes assemble and access their SCP2-bound polyprenyl substrates.</text>
</comment>
<keyword evidence="3" id="KW-0830">Ubiquinone</keyword>
<dbReference type="OrthoDB" id="5801225at2"/>
<dbReference type="UniPathway" id="UPA00232"/>
<proteinExistence type="inferred from homology"/>
<evidence type="ECO:0000313" key="4">
    <source>
        <dbReference type="Proteomes" id="UP000280099"/>
    </source>
</evidence>
<comment type="pathway">
    <text evidence="1">Cofactor biosynthesis; ubiquinone biosynthesis.</text>
</comment>
<evidence type="ECO:0000256" key="1">
    <source>
        <dbReference type="HAMAP-Rule" id="MF_02215"/>
    </source>
</evidence>
<accession>A0A420XG98</accession>
<evidence type="ECO:0000313" key="3">
    <source>
        <dbReference type="EMBL" id="RKR71867.1"/>
    </source>
</evidence>
<dbReference type="GO" id="GO:0006744">
    <property type="term" value="P:ubiquinone biosynthetic process"/>
    <property type="evidence" value="ECO:0007669"/>
    <property type="project" value="UniProtKB-UniRule"/>
</dbReference>
<protein>
    <recommendedName>
        <fullName evidence="1">Ubiquinone biosynthesis accessory factor UbiJ</fullName>
    </recommendedName>
</protein>
<dbReference type="Proteomes" id="UP000280099">
    <property type="component" value="Unassembled WGS sequence"/>
</dbReference>
<keyword evidence="4" id="KW-1185">Reference proteome</keyword>
<dbReference type="Pfam" id="PF02036">
    <property type="entry name" value="SCP2"/>
    <property type="match status" value="1"/>
</dbReference>
<comment type="caution">
    <text evidence="3">The sequence shown here is derived from an EMBL/GenBank/DDBJ whole genome shotgun (WGS) entry which is preliminary data.</text>
</comment>
<keyword evidence="1" id="KW-0831">Ubiquinone biosynthesis</keyword>
<dbReference type="PANTHER" id="PTHR38693:SF1">
    <property type="entry name" value="UBIQUINONE BIOSYNTHESIS ACCESSORY FACTOR UBIJ"/>
    <property type="match status" value="1"/>
</dbReference>
<sequence>MNQVSGLFAQLMLPQIAMGGLETAFNTLITRSPHVSSILRKLVGKNLHIHLKHPTIQFVMVFSEKRVDFLSNYEGESDCSVTLEATALPKLADKAKLTDLINNKSLVLKGDIQVLQHFSSLLDELEKDPAELLSPFVGDVVAQTSTDFVKQIISKVNKRFNTANQDIVDNLMVERPVLVHRLQAVDFYDQVEELEQQADRLEKKFAKLGI</sequence>
<dbReference type="EMBL" id="RBJC01000006">
    <property type="protein sequence ID" value="RKR71867.1"/>
    <property type="molecule type" value="Genomic_DNA"/>
</dbReference>
<comment type="subcellular location">
    <subcellularLocation>
        <location evidence="1">Cytoplasm</location>
    </subcellularLocation>
</comment>
<name>A0A420XG98_9PAST</name>
<dbReference type="GO" id="GO:0005737">
    <property type="term" value="C:cytoplasm"/>
    <property type="evidence" value="ECO:0007669"/>
    <property type="project" value="UniProtKB-SubCell"/>
</dbReference>
<organism evidence="3 4">
    <name type="scientific">Otariodibacter oris</name>
    <dbReference type="NCBI Taxonomy" id="1032623"/>
    <lineage>
        <taxon>Bacteria</taxon>
        <taxon>Pseudomonadati</taxon>
        <taxon>Pseudomonadota</taxon>
        <taxon>Gammaproteobacteria</taxon>
        <taxon>Pasteurellales</taxon>
        <taxon>Pasteurellaceae</taxon>
        <taxon>Otariodibacter</taxon>
    </lineage>
</organism>
<reference evidence="3 4" key="1">
    <citation type="submission" date="2018-10" db="EMBL/GenBank/DDBJ databases">
        <title>Genomic Encyclopedia of Type Strains, Phase IV (KMG-IV): sequencing the most valuable type-strain genomes for metagenomic binning, comparative biology and taxonomic classification.</title>
        <authorList>
            <person name="Goeker M."/>
        </authorList>
    </citation>
    <scope>NUCLEOTIDE SEQUENCE [LARGE SCALE GENOMIC DNA]</scope>
    <source>
        <strain evidence="3 4">DSM 23800</strain>
    </source>
</reference>
<dbReference type="InterPro" id="IPR038989">
    <property type="entry name" value="UbiJ"/>
</dbReference>
<evidence type="ECO:0000259" key="2">
    <source>
        <dbReference type="Pfam" id="PF02036"/>
    </source>
</evidence>
<dbReference type="HAMAP" id="MF_02215">
    <property type="entry name" value="UbiJ"/>
    <property type="match status" value="1"/>
</dbReference>
<dbReference type="InterPro" id="IPR036527">
    <property type="entry name" value="SCP2_sterol-bd_dom_sf"/>
</dbReference>
<keyword evidence="1" id="KW-0963">Cytoplasm</keyword>
<feature type="domain" description="SCP2" evidence="2">
    <location>
        <begin position="25"/>
        <end position="123"/>
    </location>
</feature>
<dbReference type="SUPFAM" id="SSF55718">
    <property type="entry name" value="SCP-like"/>
    <property type="match status" value="1"/>
</dbReference>